<dbReference type="PANTHER" id="PTHR30293:SF0">
    <property type="entry name" value="NITROGEN ASSIMILATION REGULATORY PROTEIN NAC"/>
    <property type="match status" value="1"/>
</dbReference>
<reference evidence="7 8" key="1">
    <citation type="submission" date="2018-05" db="EMBL/GenBank/DDBJ databases">
        <title>Integrated omic analyses show evidence that a Ca. Accumulibacter phosphatis strain performs denitrification under micro-aerobic conditions.</title>
        <authorList>
            <person name="Camejo P.Y."/>
            <person name="Katherine M.D."/>
            <person name="Daniel N.R."/>
        </authorList>
    </citation>
    <scope>NUCLEOTIDE SEQUENCE [LARGE SCALE GENOMIC DNA]</scope>
    <source>
        <strain evidence="7">UW-LDO-IC</strain>
    </source>
</reference>
<evidence type="ECO:0000256" key="4">
    <source>
        <dbReference type="ARBA" id="ARBA00023159"/>
    </source>
</evidence>
<dbReference type="GO" id="GO:2000142">
    <property type="term" value="P:regulation of DNA-templated transcription initiation"/>
    <property type="evidence" value="ECO:0007669"/>
    <property type="project" value="TreeGrafter"/>
</dbReference>
<dbReference type="PANTHER" id="PTHR30293">
    <property type="entry name" value="TRANSCRIPTIONAL REGULATORY PROTEIN NAC-RELATED"/>
    <property type="match status" value="1"/>
</dbReference>
<dbReference type="Proteomes" id="UP000253831">
    <property type="component" value="Unassembled WGS sequence"/>
</dbReference>
<evidence type="ECO:0000256" key="2">
    <source>
        <dbReference type="ARBA" id="ARBA00023015"/>
    </source>
</evidence>
<dbReference type="Gene3D" id="1.10.10.10">
    <property type="entry name" value="Winged helix-like DNA-binding domain superfamily/Winged helix DNA-binding domain"/>
    <property type="match status" value="1"/>
</dbReference>
<sequence>MELRQLRYFAAIAKHGSFSKAAEQVFVAQSALSHQLAQLEAELGTRLLHRSRRGVELSESGRIFLAHATAILRQVDDATASVRNSAGDPSGKVVFGVPHSASNALALPLLQAVRQHLPKVELELTEELTGNLVQQLRNGQINLALLFDDGSIDEFACEYLLDEELALISPASAADRPQAAVSLQQALLLPLILPANPHGVRPIIEAAARAHGLAGPNVIADISSVSILRTTLLAGLGHTLLPVMPLQHELAAGTLCAIPVENPTLTRRLALCASKHIPLSAAATAVARLTADLSKNLCATNIWQGTALLPEAP</sequence>
<comment type="caution">
    <text evidence="7">The sequence shown here is derived from an EMBL/GenBank/DDBJ whole genome shotgun (WGS) entry which is preliminary data.</text>
</comment>
<dbReference type="SUPFAM" id="SSF53850">
    <property type="entry name" value="Periplasmic binding protein-like II"/>
    <property type="match status" value="1"/>
</dbReference>
<dbReference type="FunFam" id="1.10.10.10:FF:000001">
    <property type="entry name" value="LysR family transcriptional regulator"/>
    <property type="match status" value="1"/>
</dbReference>
<comment type="similarity">
    <text evidence="1">Belongs to the LysR transcriptional regulatory family.</text>
</comment>
<dbReference type="InterPro" id="IPR036390">
    <property type="entry name" value="WH_DNA-bd_sf"/>
</dbReference>
<keyword evidence="2" id="KW-0805">Transcription regulation</keyword>
<accession>A0A369XNQ6</accession>
<evidence type="ECO:0000259" key="6">
    <source>
        <dbReference type="PROSITE" id="PS50931"/>
    </source>
</evidence>
<evidence type="ECO:0000256" key="1">
    <source>
        <dbReference type="ARBA" id="ARBA00009437"/>
    </source>
</evidence>
<dbReference type="Pfam" id="PF03466">
    <property type="entry name" value="LysR_substrate"/>
    <property type="match status" value="1"/>
</dbReference>
<evidence type="ECO:0000313" key="7">
    <source>
        <dbReference type="EMBL" id="RDE51791.1"/>
    </source>
</evidence>
<dbReference type="InterPro" id="IPR036388">
    <property type="entry name" value="WH-like_DNA-bd_sf"/>
</dbReference>
<evidence type="ECO:0000256" key="3">
    <source>
        <dbReference type="ARBA" id="ARBA00023125"/>
    </source>
</evidence>
<evidence type="ECO:0000256" key="5">
    <source>
        <dbReference type="ARBA" id="ARBA00023163"/>
    </source>
</evidence>
<organism evidence="7 8">
    <name type="scientific">Candidatus Accumulibacter meliphilus</name>
    <dbReference type="NCBI Taxonomy" id="2211374"/>
    <lineage>
        <taxon>Bacteria</taxon>
        <taxon>Pseudomonadati</taxon>
        <taxon>Pseudomonadota</taxon>
        <taxon>Betaproteobacteria</taxon>
        <taxon>Candidatus Accumulibacter</taxon>
    </lineage>
</organism>
<gene>
    <name evidence="7" type="ORF">DVS81_03980</name>
</gene>
<protein>
    <submittedName>
        <fullName evidence="7">LysR family transcriptional regulator</fullName>
    </submittedName>
</protein>
<dbReference type="SUPFAM" id="SSF46785">
    <property type="entry name" value="Winged helix' DNA-binding domain"/>
    <property type="match status" value="1"/>
</dbReference>
<dbReference type="InterPro" id="IPR005119">
    <property type="entry name" value="LysR_subst-bd"/>
</dbReference>
<dbReference type="EMBL" id="QPGA01000004">
    <property type="protein sequence ID" value="RDE51791.1"/>
    <property type="molecule type" value="Genomic_DNA"/>
</dbReference>
<keyword evidence="5" id="KW-0804">Transcription</keyword>
<dbReference type="PRINTS" id="PR00039">
    <property type="entry name" value="HTHLYSR"/>
</dbReference>
<name>A0A369XNQ6_9PROT</name>
<dbReference type="GO" id="GO:0003677">
    <property type="term" value="F:DNA binding"/>
    <property type="evidence" value="ECO:0007669"/>
    <property type="project" value="UniProtKB-KW"/>
</dbReference>
<feature type="domain" description="HTH lysR-type" evidence="6">
    <location>
        <begin position="1"/>
        <end position="58"/>
    </location>
</feature>
<dbReference type="AlphaFoldDB" id="A0A369XNQ6"/>
<keyword evidence="3" id="KW-0238">DNA-binding</keyword>
<dbReference type="Pfam" id="PF00126">
    <property type="entry name" value="HTH_1"/>
    <property type="match status" value="1"/>
</dbReference>
<dbReference type="GO" id="GO:0003700">
    <property type="term" value="F:DNA-binding transcription factor activity"/>
    <property type="evidence" value="ECO:0007669"/>
    <property type="project" value="InterPro"/>
</dbReference>
<keyword evidence="4" id="KW-0010">Activator</keyword>
<dbReference type="PROSITE" id="PS50931">
    <property type="entry name" value="HTH_LYSR"/>
    <property type="match status" value="1"/>
</dbReference>
<proteinExistence type="inferred from homology"/>
<dbReference type="Gene3D" id="3.40.190.290">
    <property type="match status" value="1"/>
</dbReference>
<dbReference type="InterPro" id="IPR000847">
    <property type="entry name" value="LysR_HTH_N"/>
</dbReference>
<evidence type="ECO:0000313" key="8">
    <source>
        <dbReference type="Proteomes" id="UP000253831"/>
    </source>
</evidence>